<proteinExistence type="predicted"/>
<evidence type="ECO:0000313" key="3">
    <source>
        <dbReference type="Proteomes" id="UP000837857"/>
    </source>
</evidence>
<evidence type="ECO:0000256" key="1">
    <source>
        <dbReference type="SAM" id="MobiDB-lite"/>
    </source>
</evidence>
<reference evidence="2" key="1">
    <citation type="submission" date="2022-03" db="EMBL/GenBank/DDBJ databases">
        <authorList>
            <person name="Martin H S."/>
        </authorList>
    </citation>
    <scope>NUCLEOTIDE SEQUENCE</scope>
</reference>
<sequence length="195" mass="21384">MFRHCAVCPAATLGSFAENIKESDSFRGGTWCNYKDARKSDTQTLASSSQRASSRLDKHRDGLVERPTVTQRDPRHLGAVSGRFLFARAPRRGRRARAARGTYAPSGIELACGLSHKTCGHVTAISSDLYHTVALHSGYLRGINGQLSEQLPLTVQCGDASRRRQVALARRRKNPPSPCGASPNHIARRNIDRAH</sequence>
<protein>
    <submittedName>
        <fullName evidence="2">Uncharacterized protein</fullName>
    </submittedName>
</protein>
<dbReference type="Proteomes" id="UP000837857">
    <property type="component" value="Chromosome 14"/>
</dbReference>
<organism evidence="2 3">
    <name type="scientific">Iphiclides podalirius</name>
    <name type="common">scarce swallowtail</name>
    <dbReference type="NCBI Taxonomy" id="110791"/>
    <lineage>
        <taxon>Eukaryota</taxon>
        <taxon>Metazoa</taxon>
        <taxon>Ecdysozoa</taxon>
        <taxon>Arthropoda</taxon>
        <taxon>Hexapoda</taxon>
        <taxon>Insecta</taxon>
        <taxon>Pterygota</taxon>
        <taxon>Neoptera</taxon>
        <taxon>Endopterygota</taxon>
        <taxon>Lepidoptera</taxon>
        <taxon>Glossata</taxon>
        <taxon>Ditrysia</taxon>
        <taxon>Papilionoidea</taxon>
        <taxon>Papilionidae</taxon>
        <taxon>Papilioninae</taxon>
        <taxon>Iphiclides</taxon>
    </lineage>
</organism>
<keyword evidence="3" id="KW-1185">Reference proteome</keyword>
<accession>A0ABN8HVA3</accession>
<dbReference type="EMBL" id="OW152826">
    <property type="protein sequence ID" value="CAH2041938.1"/>
    <property type="molecule type" value="Genomic_DNA"/>
</dbReference>
<feature type="compositionally biased region" description="Low complexity" evidence="1">
    <location>
        <begin position="43"/>
        <end position="53"/>
    </location>
</feature>
<feature type="region of interest" description="Disordered" evidence="1">
    <location>
        <begin position="169"/>
        <end position="195"/>
    </location>
</feature>
<feature type="region of interest" description="Disordered" evidence="1">
    <location>
        <begin position="43"/>
        <end position="62"/>
    </location>
</feature>
<name>A0ABN8HVA3_9NEOP</name>
<feature type="non-terminal residue" evidence="2">
    <location>
        <position position="195"/>
    </location>
</feature>
<evidence type="ECO:0000313" key="2">
    <source>
        <dbReference type="EMBL" id="CAH2041938.1"/>
    </source>
</evidence>
<gene>
    <name evidence="2" type="ORF">IPOD504_LOCUS3472</name>
</gene>